<protein>
    <recommendedName>
        <fullName evidence="1">MannoseP isomerase/GMP-like beta-helix domain-containing protein</fullName>
    </recommendedName>
</protein>
<dbReference type="Gene3D" id="3.90.550.10">
    <property type="entry name" value="Spore Coat Polysaccharide Biosynthesis Protein SpsA, Chain A"/>
    <property type="match status" value="1"/>
</dbReference>
<dbReference type="InterPro" id="IPR054566">
    <property type="entry name" value="ManC/GMP-like_b-helix"/>
</dbReference>
<feature type="domain" description="MannoseP isomerase/GMP-like beta-helix" evidence="1">
    <location>
        <begin position="87"/>
        <end position="133"/>
    </location>
</feature>
<keyword evidence="3" id="KW-1185">Reference proteome</keyword>
<gene>
    <name evidence="2" type="ORF">bsdE14_25870</name>
</gene>
<evidence type="ECO:0000313" key="3">
    <source>
        <dbReference type="Proteomes" id="UP001208567"/>
    </source>
</evidence>
<dbReference type="PANTHER" id="PTHR46390">
    <property type="entry name" value="MANNOSE-1-PHOSPHATE GUANYLYLTRANSFERASE"/>
    <property type="match status" value="1"/>
</dbReference>
<sequence length="144" mass="16637">MDKFTSYNKIFKFALHEKIAKHTYEAKCSRSRLLGVLNKKRYAKSRKAHVLKCEFIWDGIGTFAALGRFLANCRGNSISGTTFMEQSENCTIFERDKLIIGFGVKDLIIVDAGDVLLIMDKNRDQEIKHLVTEIKQQEDLREYL</sequence>
<proteinExistence type="predicted"/>
<dbReference type="EMBL" id="BRXR01000001">
    <property type="protein sequence ID" value="GLC31177.1"/>
    <property type="molecule type" value="Genomic_DNA"/>
</dbReference>
<comment type="caution">
    <text evidence="2">The sequence shown here is derived from an EMBL/GenBank/DDBJ whole genome shotgun (WGS) entry which is preliminary data.</text>
</comment>
<accession>A0ABQ5N7M3</accession>
<dbReference type="PANTHER" id="PTHR46390:SF1">
    <property type="entry name" value="MANNOSE-1-PHOSPHATE GUANYLYLTRANSFERASE"/>
    <property type="match status" value="1"/>
</dbReference>
<dbReference type="Proteomes" id="UP001208567">
    <property type="component" value="Unassembled WGS sequence"/>
</dbReference>
<dbReference type="InterPro" id="IPR029044">
    <property type="entry name" value="Nucleotide-diphossugar_trans"/>
</dbReference>
<dbReference type="SUPFAM" id="SSF159283">
    <property type="entry name" value="Guanosine diphospho-D-mannose pyrophosphorylase/mannose-6-phosphate isomerase linker domain"/>
    <property type="match status" value="1"/>
</dbReference>
<evidence type="ECO:0000313" key="2">
    <source>
        <dbReference type="EMBL" id="GLC31177.1"/>
    </source>
</evidence>
<evidence type="ECO:0000259" key="1">
    <source>
        <dbReference type="Pfam" id="PF22640"/>
    </source>
</evidence>
<name>A0ABQ5N7M3_9CLOT</name>
<organism evidence="2 3">
    <name type="scientific">Clostridium omnivorum</name>
    <dbReference type="NCBI Taxonomy" id="1604902"/>
    <lineage>
        <taxon>Bacteria</taxon>
        <taxon>Bacillati</taxon>
        <taxon>Bacillota</taxon>
        <taxon>Clostridia</taxon>
        <taxon>Eubacteriales</taxon>
        <taxon>Clostridiaceae</taxon>
        <taxon>Clostridium</taxon>
    </lineage>
</organism>
<dbReference type="Pfam" id="PF22640">
    <property type="entry name" value="ManC_GMP_beta-helix"/>
    <property type="match status" value="1"/>
</dbReference>
<dbReference type="InterPro" id="IPR051161">
    <property type="entry name" value="Mannose-6P_isomerase_type2"/>
</dbReference>
<reference evidence="2 3" key="1">
    <citation type="journal article" date="2024" name="Int. J. Syst. Evol. Microbiol.">
        <title>Clostridium omnivorum sp. nov., isolated from anoxic soil under the treatment of reductive soil disinfestation.</title>
        <authorList>
            <person name="Ueki A."/>
            <person name="Tonouchi A."/>
            <person name="Kaku N."/>
            <person name="Honma S."/>
            <person name="Ueki K."/>
        </authorList>
    </citation>
    <scope>NUCLEOTIDE SEQUENCE [LARGE SCALE GENOMIC DNA]</scope>
    <source>
        <strain evidence="2 3">E14</strain>
    </source>
</reference>